<evidence type="ECO:0000313" key="3">
    <source>
        <dbReference type="EMBL" id="BBP87056.1"/>
    </source>
</evidence>
<dbReference type="SUPFAM" id="SSF52777">
    <property type="entry name" value="CoA-dependent acyltransferases"/>
    <property type="match status" value="1"/>
</dbReference>
<organism evidence="3 4">
    <name type="scientific">Bacillus safensis</name>
    <dbReference type="NCBI Taxonomy" id="561879"/>
    <lineage>
        <taxon>Bacteria</taxon>
        <taxon>Bacillati</taxon>
        <taxon>Bacillota</taxon>
        <taxon>Bacilli</taxon>
        <taxon>Bacillales</taxon>
        <taxon>Bacillaceae</taxon>
        <taxon>Bacillus</taxon>
    </lineage>
</organism>
<reference evidence="3 4" key="1">
    <citation type="submission" date="2019-12" db="EMBL/GenBank/DDBJ databases">
        <title>Full genome sequence of a Bacillus safensis strain isolated from commercially available natto in Indonesia.</title>
        <authorList>
            <person name="Yoshida M."/>
            <person name="Uomi M."/>
            <person name="Waturangi D."/>
            <person name="Ekaputri J.J."/>
            <person name="Setiamarga D.H.E."/>
        </authorList>
    </citation>
    <scope>NUCLEOTIDE SEQUENCE [LARGE SCALE GENOMIC DNA]</scope>
    <source>
        <strain evidence="3 4">IDN1</strain>
    </source>
</reference>
<feature type="domain" description="AMP-dependent synthetase/ligase" evidence="1">
    <location>
        <begin position="223"/>
        <end position="276"/>
    </location>
</feature>
<dbReference type="AlphaFoldDB" id="A0A5S9M6A1"/>
<dbReference type="GO" id="GO:0008610">
    <property type="term" value="P:lipid biosynthetic process"/>
    <property type="evidence" value="ECO:0007669"/>
    <property type="project" value="UniProtKB-ARBA"/>
</dbReference>
<dbReference type="GO" id="GO:0043041">
    <property type="term" value="P:amino acid activation for nonribosomal peptide biosynthetic process"/>
    <property type="evidence" value="ECO:0007669"/>
    <property type="project" value="TreeGrafter"/>
</dbReference>
<dbReference type="Gene3D" id="3.30.559.10">
    <property type="entry name" value="Chloramphenicol acetyltransferase-like domain"/>
    <property type="match status" value="1"/>
</dbReference>
<dbReference type="GO" id="GO:0031177">
    <property type="term" value="F:phosphopantetheine binding"/>
    <property type="evidence" value="ECO:0007669"/>
    <property type="project" value="TreeGrafter"/>
</dbReference>
<name>A0A5S9M6A1_BACIA</name>
<dbReference type="GO" id="GO:0009239">
    <property type="term" value="P:enterobactin biosynthetic process"/>
    <property type="evidence" value="ECO:0007669"/>
    <property type="project" value="TreeGrafter"/>
</dbReference>
<evidence type="ECO:0008006" key="5">
    <source>
        <dbReference type="Google" id="ProtNLM"/>
    </source>
</evidence>
<gene>
    <name evidence="3" type="ORF">BsIDN1_06740</name>
</gene>
<dbReference type="InterPro" id="IPR001242">
    <property type="entry name" value="Condensation_dom"/>
</dbReference>
<dbReference type="GO" id="GO:0005829">
    <property type="term" value="C:cytosol"/>
    <property type="evidence" value="ECO:0007669"/>
    <property type="project" value="TreeGrafter"/>
</dbReference>
<dbReference type="InterPro" id="IPR042099">
    <property type="entry name" value="ANL_N_sf"/>
</dbReference>
<protein>
    <recommendedName>
        <fullName evidence="5">Condensation domain-containing protein</fullName>
    </recommendedName>
</protein>
<sequence length="277" mass="31187">MSLNMVMQTAFTIFLSKLTGQTDIVIGAVTAGRTHASIERVPGMFVNTLALRNEVQPEETTAQLLEKMKDRSLSAYEHQEFPFEELVAQLDLPKDTSRNPLFSVMLTTDDRDLTLPDLNGLKLSQKQQDTVHAKFDITLGVFEKMTKWACALSMRRPCLKKKSTIQRWSMYIEKIIDDMLAKLNQPISALSLITEEEKRELINKWSGPHLNVPLDQTVHALIEAKAQEAPHQKAVVFCGTSWTYDELNHRANTVASRLIANGTKPGDRVGILTRPSL</sequence>
<feature type="domain" description="Condensation" evidence="2">
    <location>
        <begin position="2"/>
        <end position="201"/>
    </location>
</feature>
<dbReference type="PANTHER" id="PTHR45527:SF1">
    <property type="entry name" value="FATTY ACID SYNTHASE"/>
    <property type="match status" value="1"/>
</dbReference>
<dbReference type="Gene3D" id="3.30.559.30">
    <property type="entry name" value="Nonribosomal peptide synthetase, condensation domain"/>
    <property type="match status" value="1"/>
</dbReference>
<evidence type="ECO:0000259" key="1">
    <source>
        <dbReference type="Pfam" id="PF00501"/>
    </source>
</evidence>
<dbReference type="GO" id="GO:0047527">
    <property type="term" value="F:2,3-dihydroxybenzoate-serine ligase activity"/>
    <property type="evidence" value="ECO:0007669"/>
    <property type="project" value="TreeGrafter"/>
</dbReference>
<dbReference type="SUPFAM" id="SSF56801">
    <property type="entry name" value="Acetyl-CoA synthetase-like"/>
    <property type="match status" value="1"/>
</dbReference>
<dbReference type="InterPro" id="IPR023213">
    <property type="entry name" value="CAT-like_dom_sf"/>
</dbReference>
<dbReference type="Pfam" id="PF00668">
    <property type="entry name" value="Condensation"/>
    <property type="match status" value="1"/>
</dbReference>
<proteinExistence type="predicted"/>
<evidence type="ECO:0000313" key="4">
    <source>
        <dbReference type="Proteomes" id="UP000464658"/>
    </source>
</evidence>
<dbReference type="Pfam" id="PF00501">
    <property type="entry name" value="AMP-binding"/>
    <property type="match status" value="1"/>
</dbReference>
<dbReference type="EMBL" id="AP021906">
    <property type="protein sequence ID" value="BBP87056.1"/>
    <property type="molecule type" value="Genomic_DNA"/>
</dbReference>
<evidence type="ECO:0000259" key="2">
    <source>
        <dbReference type="Pfam" id="PF00668"/>
    </source>
</evidence>
<dbReference type="GO" id="GO:0009366">
    <property type="term" value="C:enterobactin synthetase complex"/>
    <property type="evidence" value="ECO:0007669"/>
    <property type="project" value="TreeGrafter"/>
</dbReference>
<dbReference type="Gene3D" id="3.40.50.12780">
    <property type="entry name" value="N-terminal domain of ligase-like"/>
    <property type="match status" value="1"/>
</dbReference>
<accession>A0A5S9M6A1</accession>
<dbReference type="Proteomes" id="UP000464658">
    <property type="component" value="Chromosome"/>
</dbReference>
<dbReference type="PANTHER" id="PTHR45527">
    <property type="entry name" value="NONRIBOSOMAL PEPTIDE SYNTHETASE"/>
    <property type="match status" value="1"/>
</dbReference>
<dbReference type="InterPro" id="IPR000873">
    <property type="entry name" value="AMP-dep_synth/lig_dom"/>
</dbReference>